<name>A0ABV1BV74_9FIRM</name>
<feature type="domain" description="GP-PDE" evidence="2">
    <location>
        <begin position="352"/>
        <end position="583"/>
    </location>
</feature>
<dbReference type="EMBL" id="JBBMER010000004">
    <property type="protein sequence ID" value="MEQ2379650.1"/>
    <property type="molecule type" value="Genomic_DNA"/>
</dbReference>
<feature type="transmembrane region" description="Helical" evidence="1">
    <location>
        <begin position="62"/>
        <end position="85"/>
    </location>
</feature>
<reference evidence="3 4" key="1">
    <citation type="submission" date="2024-03" db="EMBL/GenBank/DDBJ databases">
        <title>Human intestinal bacterial collection.</title>
        <authorList>
            <person name="Pauvert C."/>
            <person name="Hitch T.C.A."/>
            <person name="Clavel T."/>
        </authorList>
    </citation>
    <scope>NUCLEOTIDE SEQUENCE [LARGE SCALE GENOMIC DNA]</scope>
    <source>
        <strain evidence="3 4">CLA-AA-H255</strain>
    </source>
</reference>
<comment type="caution">
    <text evidence="3">The sequence shown here is derived from an EMBL/GenBank/DDBJ whole genome shotgun (WGS) entry which is preliminary data.</text>
</comment>
<feature type="transmembrane region" description="Helical" evidence="1">
    <location>
        <begin position="242"/>
        <end position="261"/>
    </location>
</feature>
<sequence>MLESLKNNVRLLRRSKRHVILFELTYKLLAVAVIYPILTAAINLCMKVAGIRYLTNEYIVKALTNPVVIIALFTGIILFVGYCIYEMAYLAVCFETKRKGNNASIIDNIYNAYLRLKNLIRIQSIPLFLFFFISIIFINVTIVANLIYSDTLSNLIGSTMRRNRYMIYMLVAIVMVLIYYYVIRGIFSFNIYMMEGKNFRQSYKKSSQIVRNNRLRVIMSVIVYNLAIFAAIAVFYTVISLILIGGVKLLDMAYLGSAVYLSVLRELRAGVKIFLVFISIPCSFSMISYMYYKYSDLDDIEFEFVDIDEGSARVNRIIYAVVLALSIVLDVIYIIGSFNNNPFERVAIFHNTDITAHRGASVDAPENTLAAFSKAIEDMADVIELDVQMTQDGYIVVMHDTSAYRTTGVLKNITEFTLREVKRLDAGYWYSEEYKGEKVPTLEEVLQLAKGKIKLNIEIKTADNSDEVAKKVVKLIQKYSMQDSCVITSFDYSALQAVRSYDEDIEVGYILSVAYGKFYEIDDVDFFSVNASFLTKRVVDAIHNSGKQVYAWTVNNDASIKNLTNKGVDNIITDKPVTAREVIYSRDTSETLINMIKYVFNQ</sequence>
<keyword evidence="1" id="KW-1133">Transmembrane helix</keyword>
<dbReference type="Gene3D" id="3.20.20.190">
    <property type="entry name" value="Phosphatidylinositol (PI) phosphodiesterase"/>
    <property type="match status" value="1"/>
</dbReference>
<accession>A0ABV1BV74</accession>
<protein>
    <submittedName>
        <fullName evidence="3">Glycerophosphodiester phosphodiesterase family protein</fullName>
    </submittedName>
</protein>
<gene>
    <name evidence="3" type="ORF">WMO14_07125</name>
</gene>
<feature type="transmembrane region" description="Helical" evidence="1">
    <location>
        <begin position="273"/>
        <end position="292"/>
    </location>
</feature>
<proteinExistence type="predicted"/>
<feature type="transmembrane region" description="Helical" evidence="1">
    <location>
        <begin position="167"/>
        <end position="194"/>
    </location>
</feature>
<feature type="transmembrane region" description="Helical" evidence="1">
    <location>
        <begin position="215"/>
        <end position="236"/>
    </location>
</feature>
<feature type="transmembrane region" description="Helical" evidence="1">
    <location>
        <begin position="317"/>
        <end position="335"/>
    </location>
</feature>
<dbReference type="Proteomes" id="UP001442364">
    <property type="component" value="Unassembled WGS sequence"/>
</dbReference>
<evidence type="ECO:0000313" key="3">
    <source>
        <dbReference type="EMBL" id="MEQ2379650.1"/>
    </source>
</evidence>
<dbReference type="Pfam" id="PF03009">
    <property type="entry name" value="GDPD"/>
    <property type="match status" value="1"/>
</dbReference>
<dbReference type="Pfam" id="PF10110">
    <property type="entry name" value="GPDPase_memb"/>
    <property type="match status" value="1"/>
</dbReference>
<evidence type="ECO:0000259" key="2">
    <source>
        <dbReference type="PROSITE" id="PS51704"/>
    </source>
</evidence>
<keyword evidence="1" id="KW-0472">Membrane</keyword>
<dbReference type="InterPro" id="IPR030395">
    <property type="entry name" value="GP_PDE_dom"/>
</dbReference>
<feature type="transmembrane region" description="Helical" evidence="1">
    <location>
        <begin position="125"/>
        <end position="147"/>
    </location>
</feature>
<evidence type="ECO:0000313" key="4">
    <source>
        <dbReference type="Proteomes" id="UP001442364"/>
    </source>
</evidence>
<dbReference type="PANTHER" id="PTHR46211">
    <property type="entry name" value="GLYCEROPHOSPHORYL DIESTER PHOSPHODIESTERASE"/>
    <property type="match status" value="1"/>
</dbReference>
<keyword evidence="4" id="KW-1185">Reference proteome</keyword>
<feature type="transmembrane region" description="Helical" evidence="1">
    <location>
        <begin position="20"/>
        <end position="42"/>
    </location>
</feature>
<keyword evidence="1" id="KW-0812">Transmembrane</keyword>
<organism evidence="3 4">
    <name type="scientific">[Lactobacillus] rogosae</name>
    <dbReference type="NCBI Taxonomy" id="706562"/>
    <lineage>
        <taxon>Bacteria</taxon>
        <taxon>Bacillati</taxon>
        <taxon>Bacillota</taxon>
        <taxon>Clostridia</taxon>
        <taxon>Lachnospirales</taxon>
        <taxon>Lachnospiraceae</taxon>
        <taxon>Lachnospira</taxon>
    </lineage>
</organism>
<evidence type="ECO:0000256" key="1">
    <source>
        <dbReference type="SAM" id="Phobius"/>
    </source>
</evidence>
<dbReference type="RefSeq" id="WP_349153562.1">
    <property type="nucleotide sequence ID" value="NZ_JBBMER010000004.1"/>
</dbReference>
<dbReference type="InterPro" id="IPR018476">
    <property type="entry name" value="GlyceroP-diester-Pdiesterase_M"/>
</dbReference>
<dbReference type="InterPro" id="IPR017946">
    <property type="entry name" value="PLC-like_Pdiesterase_TIM-brl"/>
</dbReference>
<dbReference type="SUPFAM" id="SSF51695">
    <property type="entry name" value="PLC-like phosphodiesterases"/>
    <property type="match status" value="1"/>
</dbReference>
<dbReference type="PROSITE" id="PS51704">
    <property type="entry name" value="GP_PDE"/>
    <property type="match status" value="1"/>
</dbReference>
<dbReference type="PANTHER" id="PTHR46211:SF8">
    <property type="entry name" value="PHOSPHODIESTERASE"/>
    <property type="match status" value="1"/>
</dbReference>